<keyword evidence="2 6" id="KW-0067">ATP-binding</keyword>
<dbReference type="Gene3D" id="1.20.5.4820">
    <property type="match status" value="1"/>
</dbReference>
<dbReference type="PRINTS" id="PR00193">
    <property type="entry name" value="MYOSINHEAVY"/>
</dbReference>
<dbReference type="CDD" id="cd00124">
    <property type="entry name" value="MYSc"/>
    <property type="match status" value="1"/>
</dbReference>
<dbReference type="InterPro" id="IPR036961">
    <property type="entry name" value="Kinesin_motor_dom_sf"/>
</dbReference>
<evidence type="ECO:0000313" key="11">
    <source>
        <dbReference type="Proteomes" id="UP000816034"/>
    </source>
</evidence>
<accession>A0AA88H455</accession>
<evidence type="ECO:0000256" key="4">
    <source>
        <dbReference type="ARBA" id="ARBA00023175"/>
    </source>
</evidence>
<dbReference type="RefSeq" id="XP_044554531.1">
    <property type="nucleotide sequence ID" value="XM_044687009.1"/>
</dbReference>
<evidence type="ECO:0000259" key="9">
    <source>
        <dbReference type="PROSITE" id="PS51456"/>
    </source>
</evidence>
<protein>
    <recommendedName>
        <fullName evidence="9">Myosin motor domain-containing protein</fullName>
    </recommendedName>
</protein>
<feature type="compositionally biased region" description="Low complexity" evidence="8">
    <location>
        <begin position="1222"/>
        <end position="1243"/>
    </location>
</feature>
<dbReference type="GO" id="GO:0005737">
    <property type="term" value="C:cytoplasm"/>
    <property type="evidence" value="ECO:0007669"/>
    <property type="project" value="TreeGrafter"/>
</dbReference>
<dbReference type="GO" id="GO:0007015">
    <property type="term" value="P:actin filament organization"/>
    <property type="evidence" value="ECO:0007669"/>
    <property type="project" value="TreeGrafter"/>
</dbReference>
<name>A0AA88H455_NAELO</name>
<feature type="region of interest" description="Actin-binding" evidence="6">
    <location>
        <begin position="629"/>
        <end position="651"/>
    </location>
</feature>
<evidence type="ECO:0000256" key="2">
    <source>
        <dbReference type="ARBA" id="ARBA00022840"/>
    </source>
</evidence>
<organism evidence="10 11">
    <name type="scientific">Naegleria lovaniensis</name>
    <name type="common">Amoeba</name>
    <dbReference type="NCBI Taxonomy" id="51637"/>
    <lineage>
        <taxon>Eukaryota</taxon>
        <taxon>Discoba</taxon>
        <taxon>Heterolobosea</taxon>
        <taxon>Tetramitia</taxon>
        <taxon>Eutetramitia</taxon>
        <taxon>Vahlkampfiidae</taxon>
        <taxon>Naegleria</taxon>
    </lineage>
</organism>
<keyword evidence="11" id="KW-1185">Reference proteome</keyword>
<dbReference type="Gene3D" id="1.10.10.820">
    <property type="match status" value="1"/>
</dbReference>
<evidence type="ECO:0000256" key="3">
    <source>
        <dbReference type="ARBA" id="ARBA00023123"/>
    </source>
</evidence>
<dbReference type="GO" id="GO:0005524">
    <property type="term" value="F:ATP binding"/>
    <property type="evidence" value="ECO:0007669"/>
    <property type="project" value="UniProtKB-UniRule"/>
</dbReference>
<dbReference type="PROSITE" id="PS51456">
    <property type="entry name" value="MYOSIN_MOTOR"/>
    <property type="match status" value="1"/>
</dbReference>
<comment type="similarity">
    <text evidence="6">Belongs to the TRAFAC class myosin-kinesin ATPase superfamily. Myosin family.</text>
</comment>
<dbReference type="FunFam" id="1.10.10.820:FF:000001">
    <property type="entry name" value="Myosin heavy chain"/>
    <property type="match status" value="1"/>
</dbReference>
<keyword evidence="3 6" id="KW-0518">Myosin</keyword>
<dbReference type="PROSITE" id="PS50096">
    <property type="entry name" value="IQ"/>
    <property type="match status" value="1"/>
</dbReference>
<evidence type="ECO:0000256" key="5">
    <source>
        <dbReference type="ARBA" id="ARBA00023203"/>
    </source>
</evidence>
<gene>
    <name evidence="10" type="ORF">C9374_011362</name>
</gene>
<dbReference type="SMART" id="SM00242">
    <property type="entry name" value="MYSc"/>
    <property type="match status" value="1"/>
</dbReference>
<evidence type="ECO:0000313" key="10">
    <source>
        <dbReference type="EMBL" id="KAG2392637.1"/>
    </source>
</evidence>
<reference evidence="10 11" key="1">
    <citation type="journal article" date="2018" name="BMC Genomics">
        <title>The genome of Naegleria lovaniensis, the basis for a comparative approach to unravel pathogenicity factors of the human pathogenic amoeba N. fowleri.</title>
        <authorList>
            <person name="Liechti N."/>
            <person name="Schurch N."/>
            <person name="Bruggmann R."/>
            <person name="Wittwer M."/>
        </authorList>
    </citation>
    <scope>NUCLEOTIDE SEQUENCE [LARGE SCALE GENOMIC DNA]</scope>
    <source>
        <strain evidence="10 11">ATCC 30569</strain>
    </source>
</reference>
<evidence type="ECO:0000256" key="6">
    <source>
        <dbReference type="PROSITE-ProRule" id="PRU00782"/>
    </source>
</evidence>
<feature type="binding site" evidence="6">
    <location>
        <begin position="169"/>
        <end position="176"/>
    </location>
    <ligand>
        <name>ATP</name>
        <dbReference type="ChEBI" id="CHEBI:30616"/>
    </ligand>
</feature>
<dbReference type="Gene3D" id="1.20.120.720">
    <property type="entry name" value="Myosin VI head, motor domain, U50 subdomain"/>
    <property type="match status" value="1"/>
</dbReference>
<feature type="domain" description="Myosin motor" evidence="9">
    <location>
        <begin position="76"/>
        <end position="748"/>
    </location>
</feature>
<feature type="coiled-coil region" evidence="7">
    <location>
        <begin position="979"/>
        <end position="1093"/>
    </location>
</feature>
<keyword evidence="4 6" id="KW-0505">Motor protein</keyword>
<feature type="compositionally biased region" description="Basic and acidic residues" evidence="8">
    <location>
        <begin position="930"/>
        <end position="955"/>
    </location>
</feature>
<evidence type="ECO:0000256" key="7">
    <source>
        <dbReference type="SAM" id="Coils"/>
    </source>
</evidence>
<evidence type="ECO:0000256" key="1">
    <source>
        <dbReference type="ARBA" id="ARBA00022741"/>
    </source>
</evidence>
<dbReference type="EMBL" id="PYSW02000004">
    <property type="protein sequence ID" value="KAG2392637.1"/>
    <property type="molecule type" value="Genomic_DNA"/>
</dbReference>
<comment type="caution">
    <text evidence="10">The sequence shown here is derived from an EMBL/GenBank/DDBJ whole genome shotgun (WGS) entry which is preliminary data.</text>
</comment>
<keyword evidence="5 6" id="KW-0009">Actin-binding</keyword>
<dbReference type="Proteomes" id="UP000816034">
    <property type="component" value="Unassembled WGS sequence"/>
</dbReference>
<dbReference type="Gene3D" id="1.20.58.530">
    <property type="match status" value="1"/>
</dbReference>
<dbReference type="InterPro" id="IPR027417">
    <property type="entry name" value="P-loop_NTPase"/>
</dbReference>
<dbReference type="PANTHER" id="PTHR13140:SF706">
    <property type="entry name" value="DILUTE CLASS UNCONVENTIONAL MYOSIN, ISOFORM C"/>
    <property type="match status" value="1"/>
</dbReference>
<evidence type="ECO:0000256" key="8">
    <source>
        <dbReference type="SAM" id="MobiDB-lite"/>
    </source>
</evidence>
<proteinExistence type="inferred from homology"/>
<feature type="region of interest" description="Disordered" evidence="8">
    <location>
        <begin position="1220"/>
        <end position="1247"/>
    </location>
</feature>
<dbReference type="PANTHER" id="PTHR13140">
    <property type="entry name" value="MYOSIN"/>
    <property type="match status" value="1"/>
</dbReference>
<dbReference type="InterPro" id="IPR001609">
    <property type="entry name" value="Myosin_head_motor_dom-like"/>
</dbReference>
<keyword evidence="7" id="KW-0175">Coiled coil</keyword>
<dbReference type="GO" id="GO:0051015">
    <property type="term" value="F:actin filament binding"/>
    <property type="evidence" value="ECO:0007669"/>
    <property type="project" value="TreeGrafter"/>
</dbReference>
<dbReference type="Gene3D" id="3.40.850.10">
    <property type="entry name" value="Kinesin motor domain"/>
    <property type="match status" value="1"/>
</dbReference>
<dbReference type="GO" id="GO:0016020">
    <property type="term" value="C:membrane"/>
    <property type="evidence" value="ECO:0007669"/>
    <property type="project" value="TreeGrafter"/>
</dbReference>
<dbReference type="GO" id="GO:0016459">
    <property type="term" value="C:myosin complex"/>
    <property type="evidence" value="ECO:0007669"/>
    <property type="project" value="UniProtKB-KW"/>
</dbReference>
<dbReference type="GeneID" id="68103816"/>
<sequence length="1290" mass="151513">MSKAVVPKAKTVWEKGVKVIFNHPDESWVVGEIKEVNEKMVTNKIPTPYLCKSISGNEAWVSEQDLNMYKDEIIVAKNDDLLDMIELNESALLFCMHNRFKEDLIYTYIGGLVVSLNPFKWTIPYCKDDYMVNYIEKKKSLVPHCWHIADKAYRAMRQGEGNQTILISGESGAGKTEACKTVIKYLCKLSSSMTHDKSVKEAADAIGVKIQQASPILEAFGNAKTKNNDNSSRFGKFIKLQFDMHGIIKGAVTENYLLEKSRLMKQGPNERSYHIFYQILAGMDPEKKKELFLTKAEDYDSIMKGGCSKVETIDDVADYNNMVNAFHIVGIDDTIRDTVFKVCAAILHLQNIKFRPTGEAGCTVEVDTPLKHACSLLSVDPNAMLKALTVKVYTVMNKVFESPLSPEQASDSRDALSKALYSNMFDWLVRKINENSLASEYSSFIGLLDIFGFERFEFNTFEQFCINFANEALQAHYNSYTFKKDKKECENEGIDVTEVSFKDNQPCLDMIQGSKSGILKILDDQSVFPQATDQKFFDMVAQTYKSHEYFVRPPLWKEDFAVKHYAAEVKYNTKDWLEKNKDVLRDDIIDVLAQSKLEFIAKTICPEKKDFTKKDKKPTTVTGSFKKQLIELLDLINSTSPHWIRTIKPHPAKKPGLFSNAEVVKQLSSSGVLETIRIRREGYSVRIPHEAFFKKFSIIIGEGSTTNVKESIQKIIDTLNLKKEHVQIGKTKVFLKSETYNMIELTRNKRLEKYIIKIQRVVRGFLGRCVARKLREELRIKKEKEEYERNKEIFERMLQDKKERERIEQEKKEKEERERREREEREREERERIERALAEKERLEREKREAKEMEKRKLEILKAKQKERMLELQKIEIERAEKERLEKEKQDKERARMEEEQKILLKEELERRKAALLEKENQKIALEKQKRLQERRAQMESRRLEKERTDTEAEKRKRRAIAMLELEKETKKKQDTELNKVAEAARLKLEQERLEWERKQWEIIMQEVLREEQKKERRNEIEKQKLRKVEESEKLKQHKHLEKAANMYEREKKAMARKALIQAEKEDYIQSKKEFMEQQKRKYLQKRQEQEIQIIEKQAHLQWEVDKEKRREEIRKALIQQIRNEKSREIWRDVEMEKKEMSKRLEYERKMWEMERQLQIEAEDLGKKFEQTRAEQKSQQQQEYLMHKKEEEEYNYQLQKLKQKITGVFSAGPMNTSGSLDLSKSMISLSPSSPSLSPSLNSSREYPKEKINVQSPLLLSARPSSAVNTSALSSSSSKIPLKKGVFSKLY</sequence>
<keyword evidence="1 6" id="KW-0547">Nucleotide-binding</keyword>
<dbReference type="Pfam" id="PF00063">
    <property type="entry name" value="Myosin_head"/>
    <property type="match status" value="1"/>
</dbReference>
<dbReference type="GO" id="GO:0000146">
    <property type="term" value="F:microfilament motor activity"/>
    <property type="evidence" value="ECO:0007669"/>
    <property type="project" value="TreeGrafter"/>
</dbReference>
<dbReference type="SUPFAM" id="SSF52540">
    <property type="entry name" value="P-loop containing nucleoside triphosphate hydrolases"/>
    <property type="match status" value="1"/>
</dbReference>
<feature type="region of interest" description="Disordered" evidence="8">
    <location>
        <begin position="930"/>
        <end position="956"/>
    </location>
</feature>